<dbReference type="AlphaFoldDB" id="A0A6J4KT22"/>
<organism evidence="1">
    <name type="scientific">uncultured Chloroflexia bacterium</name>
    <dbReference type="NCBI Taxonomy" id="1672391"/>
    <lineage>
        <taxon>Bacteria</taxon>
        <taxon>Bacillati</taxon>
        <taxon>Chloroflexota</taxon>
        <taxon>Chloroflexia</taxon>
        <taxon>environmental samples</taxon>
    </lineage>
</organism>
<sequence>MMGLGPFRLLEGRLMKKHRQEEGITNLIPKSPWRFAPE</sequence>
<proteinExistence type="predicted"/>
<evidence type="ECO:0000313" key="1">
    <source>
        <dbReference type="EMBL" id="CAA9313408.1"/>
    </source>
</evidence>
<accession>A0A6J4KT22</accession>
<gene>
    <name evidence="1" type="ORF">AVDCRST_MAG93-5369</name>
</gene>
<reference evidence="1" key="1">
    <citation type="submission" date="2020-02" db="EMBL/GenBank/DDBJ databases">
        <authorList>
            <person name="Meier V. D."/>
        </authorList>
    </citation>
    <scope>NUCLEOTIDE SEQUENCE</scope>
    <source>
        <strain evidence="1">AVDCRST_MAG93</strain>
    </source>
</reference>
<name>A0A6J4KT22_9CHLR</name>
<protein>
    <submittedName>
        <fullName evidence="1">Uncharacterized protein</fullName>
    </submittedName>
</protein>
<dbReference type="EMBL" id="CADCTR010001810">
    <property type="protein sequence ID" value="CAA9313408.1"/>
    <property type="molecule type" value="Genomic_DNA"/>
</dbReference>